<dbReference type="Pfam" id="PF01429">
    <property type="entry name" value="MBD"/>
    <property type="match status" value="1"/>
</dbReference>
<dbReference type="Gene3D" id="3.80.10.10">
    <property type="entry name" value="Ribonuclease Inhibitor"/>
    <property type="match status" value="1"/>
</dbReference>
<name>A0A8J2RZ29_9CRUS</name>
<dbReference type="GO" id="GO:0003677">
    <property type="term" value="F:DNA binding"/>
    <property type="evidence" value="ECO:0007669"/>
    <property type="project" value="InterPro"/>
</dbReference>
<gene>
    <name evidence="3" type="ORF">DGAL_LOCUS11805</name>
</gene>
<dbReference type="InterPro" id="IPR001739">
    <property type="entry name" value="Methyl_CpG_DNA-bd"/>
</dbReference>
<dbReference type="PANTHER" id="PTHR15739">
    <property type="entry name" value="ZINC FINGER PROTEIN"/>
    <property type="match status" value="1"/>
</dbReference>
<dbReference type="AlphaFoldDB" id="A0A8J2RZ29"/>
<organism evidence="3 4">
    <name type="scientific">Daphnia galeata</name>
    <dbReference type="NCBI Taxonomy" id="27404"/>
    <lineage>
        <taxon>Eukaryota</taxon>
        <taxon>Metazoa</taxon>
        <taxon>Ecdysozoa</taxon>
        <taxon>Arthropoda</taxon>
        <taxon>Crustacea</taxon>
        <taxon>Branchiopoda</taxon>
        <taxon>Diplostraca</taxon>
        <taxon>Cladocera</taxon>
        <taxon>Anomopoda</taxon>
        <taxon>Daphniidae</taxon>
        <taxon>Daphnia</taxon>
    </lineage>
</organism>
<dbReference type="Pfam" id="PF12937">
    <property type="entry name" value="F-box-like"/>
    <property type="match status" value="1"/>
</dbReference>
<feature type="region of interest" description="Disordered" evidence="1">
    <location>
        <begin position="523"/>
        <end position="561"/>
    </location>
</feature>
<dbReference type="SMART" id="SM00391">
    <property type="entry name" value="MBD"/>
    <property type="match status" value="1"/>
</dbReference>
<dbReference type="Gene3D" id="3.30.890.10">
    <property type="entry name" value="Methyl-cpg-binding Protein 2, Chain A"/>
    <property type="match status" value="1"/>
</dbReference>
<feature type="compositionally biased region" description="Polar residues" evidence="1">
    <location>
        <begin position="523"/>
        <end position="535"/>
    </location>
</feature>
<dbReference type="InterPro" id="IPR052283">
    <property type="entry name" value="GenomicStab_NeuMorph_Reg"/>
</dbReference>
<sequence length="969" mass="107516">MMASLDATESMDEDFTGFDEEPVVVNTGGTPLLQDHRMDEVPVETDSDSGNLVIAEPHKKVVEAKVVEKSPRKRKSRVEDVTPTRTPSSRVRGQGLAYLLAMEKGGSKKQLAKVQAQSELHDTQSYSQPIDPPAPVQIEAVVEPEIEKKKVGKEAKEKVTKEKEPTKISKEKETPQAVVVPATTASPTPVSKASKSNPRKSVSAVNISSPLLKIPFKDGWKREVVYRATVDPGTKTLCDVYYYTPDGKKLRSGREVGDYCKHANLAILAIPNHLNPLTNDYFSSFLVDKSDSSLSGENFTFFKEPIGMDSNQEILRYAKTRRDDAGGEKLISKKEKALRAREEELRRNLQELGEDVAAITGHTPVAKEPEIPAPVPATTTTTSTITAAVATASTATVAESVSPQQRKKRGGKVEKQLKIKLWGKGLRSKENAEPARKEDTTEGEEDAGATVALTGKTSPSRKVPDDISHLFTPHSVAVPKGGTRSATRGQKTPTSSAATVPVSAGAGQQLELINGKRFISIGSSPESVRHSPSNHLNDDVYSKRALSSPGHAPKQSPKRMKLAAATPLQSAGVSFPFRAREEGFGFFFTEQFNNFVSYAYHGLLHVFRYLTVQELMAAAGVCKLWRDLALHHSHWRLVRLKNSRIYDWSLFASHLRRAGTQHLDMRKMLFVTSTEETWTNLERAASNLSEILRIDLCKCPTEVLESIAKYCLRLKHIDAQFISSTKLRLELLGNLNQLEVLKIRSVSSMTLDDGLEAFAKLKQLRFLNLTTLTHLKSSALCHLAGLPHLESLEIGDCLEWTEASDYEVVGQLSHLKHLRMEQGPLAGVLQHLEPSLSGIPHLQHLELVNFHIDFPIGSMHISSLKRLLIIPSYSDDLEGTMSYVFDCVLSMSYLQQFSWVVTDETLNSVTEDKLPLKIKEDDATERRENVTLDELQDLLRQRLPNTNVQVTRLPEYATNRYSLSVSQED</sequence>
<evidence type="ECO:0000313" key="3">
    <source>
        <dbReference type="EMBL" id="CAH0108425.1"/>
    </source>
</evidence>
<feature type="region of interest" description="Disordered" evidence="1">
    <location>
        <begin position="151"/>
        <end position="175"/>
    </location>
</feature>
<evidence type="ECO:0000313" key="4">
    <source>
        <dbReference type="Proteomes" id="UP000789390"/>
    </source>
</evidence>
<evidence type="ECO:0000256" key="1">
    <source>
        <dbReference type="SAM" id="MobiDB-lite"/>
    </source>
</evidence>
<feature type="domain" description="MBD" evidence="2">
    <location>
        <begin position="206"/>
        <end position="281"/>
    </location>
</feature>
<dbReference type="InterPro" id="IPR001810">
    <property type="entry name" value="F-box_dom"/>
</dbReference>
<dbReference type="SUPFAM" id="SSF54171">
    <property type="entry name" value="DNA-binding domain"/>
    <property type="match status" value="1"/>
</dbReference>
<accession>A0A8J2RZ29</accession>
<proteinExistence type="predicted"/>
<dbReference type="PROSITE" id="PS50982">
    <property type="entry name" value="MBD"/>
    <property type="match status" value="1"/>
</dbReference>
<feature type="compositionally biased region" description="Basic and acidic residues" evidence="1">
    <location>
        <begin position="151"/>
        <end position="174"/>
    </location>
</feature>
<dbReference type="EMBL" id="CAKKLH010000284">
    <property type="protein sequence ID" value="CAH0108425.1"/>
    <property type="molecule type" value="Genomic_DNA"/>
</dbReference>
<dbReference type="InterPro" id="IPR032675">
    <property type="entry name" value="LRR_dom_sf"/>
</dbReference>
<feature type="compositionally biased region" description="Polar residues" evidence="1">
    <location>
        <begin position="484"/>
        <end position="498"/>
    </location>
</feature>
<dbReference type="PANTHER" id="PTHR15739:SF5">
    <property type="entry name" value="LD23158P"/>
    <property type="match status" value="1"/>
</dbReference>
<dbReference type="InterPro" id="IPR016177">
    <property type="entry name" value="DNA-bd_dom_sf"/>
</dbReference>
<comment type="caution">
    <text evidence="3">The sequence shown here is derived from an EMBL/GenBank/DDBJ whole genome shotgun (WGS) entry which is preliminary data.</text>
</comment>
<dbReference type="Proteomes" id="UP000789390">
    <property type="component" value="Unassembled WGS sequence"/>
</dbReference>
<keyword evidence="4" id="KW-1185">Reference proteome</keyword>
<protein>
    <recommendedName>
        <fullName evidence="2">MBD domain-containing protein</fullName>
    </recommendedName>
</protein>
<feature type="compositionally biased region" description="Basic and acidic residues" evidence="1">
    <location>
        <begin position="427"/>
        <end position="440"/>
    </location>
</feature>
<evidence type="ECO:0000259" key="2">
    <source>
        <dbReference type="PROSITE" id="PS50982"/>
    </source>
</evidence>
<feature type="region of interest" description="Disordered" evidence="1">
    <location>
        <begin position="424"/>
        <end position="503"/>
    </location>
</feature>
<dbReference type="Gene3D" id="1.20.1280.50">
    <property type="match status" value="1"/>
</dbReference>
<dbReference type="SUPFAM" id="SSF52058">
    <property type="entry name" value="L domain-like"/>
    <property type="match status" value="1"/>
</dbReference>
<feature type="region of interest" description="Disordered" evidence="1">
    <location>
        <begin position="69"/>
        <end position="90"/>
    </location>
</feature>
<dbReference type="OrthoDB" id="6354161at2759"/>
<reference evidence="3" key="1">
    <citation type="submission" date="2021-11" db="EMBL/GenBank/DDBJ databases">
        <authorList>
            <person name="Schell T."/>
        </authorList>
    </citation>
    <scope>NUCLEOTIDE SEQUENCE</scope>
    <source>
        <strain evidence="3">M5</strain>
    </source>
</reference>